<proteinExistence type="predicted"/>
<gene>
    <name evidence="2" type="ORF">E1294_23370</name>
</gene>
<reference evidence="2 3" key="1">
    <citation type="submission" date="2019-03" db="EMBL/GenBank/DDBJ databases">
        <title>Draft genome sequences of novel Actinobacteria.</title>
        <authorList>
            <person name="Sahin N."/>
            <person name="Ay H."/>
            <person name="Saygin H."/>
        </authorList>
    </citation>
    <scope>NUCLEOTIDE SEQUENCE [LARGE SCALE GENOMIC DNA]</scope>
    <source>
        <strain evidence="2 3">KC712</strain>
    </source>
</reference>
<accession>A0A4R4WI19</accession>
<dbReference type="AlphaFoldDB" id="A0A4R4WI19"/>
<keyword evidence="3" id="KW-1185">Reference proteome</keyword>
<dbReference type="Proteomes" id="UP000294543">
    <property type="component" value="Unassembled WGS sequence"/>
</dbReference>
<evidence type="ECO:0000313" key="3">
    <source>
        <dbReference type="Proteomes" id="UP000294543"/>
    </source>
</evidence>
<protein>
    <submittedName>
        <fullName evidence="2">Uncharacterized protein</fullName>
    </submittedName>
</protein>
<evidence type="ECO:0000256" key="1">
    <source>
        <dbReference type="SAM" id="MobiDB-lite"/>
    </source>
</evidence>
<organism evidence="2 3">
    <name type="scientific">Nonomuraea diastatica</name>
    <dbReference type="NCBI Taxonomy" id="1848329"/>
    <lineage>
        <taxon>Bacteria</taxon>
        <taxon>Bacillati</taxon>
        <taxon>Actinomycetota</taxon>
        <taxon>Actinomycetes</taxon>
        <taxon>Streptosporangiales</taxon>
        <taxon>Streptosporangiaceae</taxon>
        <taxon>Nonomuraea</taxon>
    </lineage>
</organism>
<sequence length="60" mass="6448">MTAPPKFNHGDQPGPVIADLDLGTYLRGAPGNGLYVGGTEPECDPMQYRGPHRDGRRARA</sequence>
<name>A0A4R4WI19_9ACTN</name>
<feature type="region of interest" description="Disordered" evidence="1">
    <location>
        <begin position="36"/>
        <end position="60"/>
    </location>
</feature>
<dbReference type="EMBL" id="SMKP01000067">
    <property type="protein sequence ID" value="TDD18699.1"/>
    <property type="molecule type" value="Genomic_DNA"/>
</dbReference>
<evidence type="ECO:0000313" key="2">
    <source>
        <dbReference type="EMBL" id="TDD18699.1"/>
    </source>
</evidence>
<comment type="caution">
    <text evidence="2">The sequence shown here is derived from an EMBL/GenBank/DDBJ whole genome shotgun (WGS) entry which is preliminary data.</text>
</comment>
<dbReference type="OrthoDB" id="9806452at2"/>